<dbReference type="Pfam" id="PF09830">
    <property type="entry name" value="ATP_transf"/>
    <property type="match status" value="1"/>
</dbReference>
<dbReference type="InterPro" id="IPR043171">
    <property type="entry name" value="Ap4A_phos1/2-like"/>
</dbReference>
<dbReference type="PANTHER" id="PTHR38420:SF1">
    <property type="entry name" value="PUTATIVE (AFU_ORTHOLOGUE AFUA_5G14690)-RELATED"/>
    <property type="match status" value="1"/>
</dbReference>
<proteinExistence type="predicted"/>
<accession>A0AA38H3P6</accession>
<dbReference type="Pfam" id="PF19327">
    <property type="entry name" value="Ap4A_phos_N"/>
    <property type="match status" value="1"/>
</dbReference>
<dbReference type="Proteomes" id="UP001164286">
    <property type="component" value="Unassembled WGS sequence"/>
</dbReference>
<reference evidence="4" key="1">
    <citation type="journal article" date="2022" name="G3 (Bethesda)">
        <title>High quality genome of the basidiomycete yeast Dioszegia hungarica PDD-24b-2 isolated from cloud water.</title>
        <authorList>
            <person name="Jarrige D."/>
            <person name="Haridas S."/>
            <person name="Bleykasten-Grosshans C."/>
            <person name="Joly M."/>
            <person name="Nadalig T."/>
            <person name="Sancelme M."/>
            <person name="Vuilleumier S."/>
            <person name="Grigoriev I.V."/>
            <person name="Amato P."/>
            <person name="Bringel F."/>
        </authorList>
    </citation>
    <scope>NUCLEOTIDE SEQUENCE</scope>
    <source>
        <strain evidence="4">PDD-24b-2</strain>
    </source>
</reference>
<dbReference type="GO" id="GO:0003877">
    <property type="term" value="F:ATP:ADP adenylyltransferase activity"/>
    <property type="evidence" value="ECO:0007669"/>
    <property type="project" value="InterPro"/>
</dbReference>
<evidence type="ECO:0000313" key="4">
    <source>
        <dbReference type="EMBL" id="KAI9632126.1"/>
    </source>
</evidence>
<dbReference type="InterPro" id="IPR045759">
    <property type="entry name" value="Ap4A_phos1/2_N"/>
</dbReference>
<comment type="caution">
    <text evidence="4">The sequence shown here is derived from an EMBL/GenBank/DDBJ whole genome shotgun (WGS) entry which is preliminary data.</text>
</comment>
<feature type="compositionally biased region" description="Basic and acidic residues" evidence="1">
    <location>
        <begin position="74"/>
        <end position="86"/>
    </location>
</feature>
<feature type="domain" description="ATP adenylyltransferase C-terminal" evidence="2">
    <location>
        <begin position="218"/>
        <end position="343"/>
    </location>
</feature>
<dbReference type="InterPro" id="IPR019200">
    <property type="entry name" value="ATP_adenylylTrfase_C"/>
</dbReference>
<dbReference type="InterPro" id="IPR036265">
    <property type="entry name" value="HIT-like_sf"/>
</dbReference>
<organism evidence="4 5">
    <name type="scientific">Dioszegia hungarica</name>
    <dbReference type="NCBI Taxonomy" id="4972"/>
    <lineage>
        <taxon>Eukaryota</taxon>
        <taxon>Fungi</taxon>
        <taxon>Dikarya</taxon>
        <taxon>Basidiomycota</taxon>
        <taxon>Agaricomycotina</taxon>
        <taxon>Tremellomycetes</taxon>
        <taxon>Tremellales</taxon>
        <taxon>Bulleribasidiaceae</taxon>
        <taxon>Dioszegia</taxon>
    </lineage>
</organism>
<dbReference type="EMBL" id="JAKWFO010000015">
    <property type="protein sequence ID" value="KAI9632126.1"/>
    <property type="molecule type" value="Genomic_DNA"/>
</dbReference>
<feature type="region of interest" description="Disordered" evidence="1">
    <location>
        <begin position="65"/>
        <end position="94"/>
    </location>
</feature>
<dbReference type="GO" id="GO:0005524">
    <property type="term" value="F:ATP binding"/>
    <property type="evidence" value="ECO:0007669"/>
    <property type="project" value="InterPro"/>
</dbReference>
<name>A0AA38H3P6_9TREE</name>
<keyword evidence="4" id="KW-0548">Nucleotidyltransferase</keyword>
<dbReference type="Gene3D" id="3.30.428.70">
    <property type="match status" value="1"/>
</dbReference>
<dbReference type="GO" id="GO:0009117">
    <property type="term" value="P:nucleotide metabolic process"/>
    <property type="evidence" value="ECO:0007669"/>
    <property type="project" value="InterPro"/>
</dbReference>
<dbReference type="SUPFAM" id="SSF54197">
    <property type="entry name" value="HIT-like"/>
    <property type="match status" value="1"/>
</dbReference>
<gene>
    <name evidence="4" type="ORF">MKK02DRAFT_20980</name>
</gene>
<sequence>MAYPTTPSTATDLLTSLPDKFERARSSGELLFFESSSKDVHSGGRRFNVRCCPALQDKAKAKAEALASVGAEPQPKRQKQEQKSEGAEGEPFRPPYIPELYVGCLDGLEKEEGMSILLNKYALLPNHILLCPPTSQPQSLPPTPHQLALAYTVLVASARHPTRPRKLLAFYNGGPGAGASQTWRHLQFIEIGSESTLPLEEWTREITFERTDRALVHPTLPYLHITHPLAFPGLKLPLQGDDEEKLVDALAPALMQCLDLGIDAVRRGNGRQDGGWNLLMTLDHLHLVPRSAPSFPLADSSLELNSLGYAGMLLVRSEEEEAALTAATQEKGLVSALEACGVPRQWGEDAVRAAEAVQGHAEWS</sequence>
<feature type="domain" description="Ap4A phosphorylase 1/2 N-terminal" evidence="3">
    <location>
        <begin position="10"/>
        <end position="200"/>
    </location>
</feature>
<evidence type="ECO:0000259" key="3">
    <source>
        <dbReference type="Pfam" id="PF19327"/>
    </source>
</evidence>
<protein>
    <submittedName>
        <fullName evidence="4">ATP adenylyltransferase-domain-containing protein</fullName>
    </submittedName>
</protein>
<keyword evidence="4" id="KW-0808">Transferase</keyword>
<dbReference type="InterPro" id="IPR009163">
    <property type="entry name" value="Ap4A_phos1/2"/>
</dbReference>
<dbReference type="RefSeq" id="XP_052941903.1">
    <property type="nucleotide sequence ID" value="XM_053086344.1"/>
</dbReference>
<dbReference type="GeneID" id="77725545"/>
<dbReference type="AlphaFoldDB" id="A0AA38H3P6"/>
<dbReference type="PANTHER" id="PTHR38420">
    <property type="entry name" value="AP-4-A PHOSPHORYLASE II"/>
    <property type="match status" value="1"/>
</dbReference>
<evidence type="ECO:0000256" key="1">
    <source>
        <dbReference type="SAM" id="MobiDB-lite"/>
    </source>
</evidence>
<evidence type="ECO:0000259" key="2">
    <source>
        <dbReference type="Pfam" id="PF09830"/>
    </source>
</evidence>
<evidence type="ECO:0000313" key="5">
    <source>
        <dbReference type="Proteomes" id="UP001164286"/>
    </source>
</evidence>
<keyword evidence="5" id="KW-1185">Reference proteome</keyword>